<evidence type="ECO:0000256" key="3">
    <source>
        <dbReference type="PIRSR" id="PIRSR603782-1"/>
    </source>
</evidence>
<dbReference type="RefSeq" id="WP_183411377.1">
    <property type="nucleotide sequence ID" value="NZ_JACHWY010000003.1"/>
</dbReference>
<dbReference type="PANTHER" id="PTHR12151:SF25">
    <property type="entry name" value="LINALOOL DEHYDRATASE_ISOMERASE DOMAIN-CONTAINING PROTEIN"/>
    <property type="match status" value="1"/>
</dbReference>
<dbReference type="PANTHER" id="PTHR12151">
    <property type="entry name" value="ELECTRON TRANSPORT PROTIN SCO1/SENC FAMILY MEMBER"/>
    <property type="match status" value="1"/>
</dbReference>
<comment type="caution">
    <text evidence="7">The sequence shown here is derived from an EMBL/GenBank/DDBJ whole genome shotgun (WGS) entry which is preliminary data.</text>
</comment>
<name>A0A7W4W6W3_9GAMM</name>
<dbReference type="InterPro" id="IPR036249">
    <property type="entry name" value="Thioredoxin-like_sf"/>
</dbReference>
<keyword evidence="8" id="KW-1185">Reference proteome</keyword>
<feature type="binding site" evidence="3">
    <location>
        <position position="101"/>
    </location>
    <ligand>
        <name>Cu cation</name>
        <dbReference type="ChEBI" id="CHEBI:23378"/>
    </ligand>
</feature>
<dbReference type="Proteomes" id="UP000537130">
    <property type="component" value="Unassembled WGS sequence"/>
</dbReference>
<dbReference type="Gene3D" id="3.40.30.10">
    <property type="entry name" value="Glutaredoxin"/>
    <property type="match status" value="1"/>
</dbReference>
<proteinExistence type="inferred from homology"/>
<feature type="disulfide bond" description="Redox-active" evidence="4">
    <location>
        <begin position="97"/>
        <end position="101"/>
    </location>
</feature>
<feature type="binding site" evidence="3">
    <location>
        <position position="186"/>
    </location>
    <ligand>
        <name>Cu cation</name>
        <dbReference type="ChEBI" id="CHEBI:23378"/>
    </ligand>
</feature>
<comment type="similarity">
    <text evidence="1">Belongs to the SCO1/2 family.</text>
</comment>
<feature type="transmembrane region" description="Helical" evidence="5">
    <location>
        <begin position="20"/>
        <end position="40"/>
    </location>
</feature>
<accession>A0A7W4W6W3</accession>
<feature type="binding site" evidence="3">
    <location>
        <position position="97"/>
    </location>
    <ligand>
        <name>Cu cation</name>
        <dbReference type="ChEBI" id="CHEBI:23378"/>
    </ligand>
</feature>
<dbReference type="AlphaFoldDB" id="A0A7W4W6W3"/>
<evidence type="ECO:0000313" key="7">
    <source>
        <dbReference type="EMBL" id="MBB3048596.1"/>
    </source>
</evidence>
<dbReference type="SUPFAM" id="SSF52833">
    <property type="entry name" value="Thioredoxin-like"/>
    <property type="match status" value="1"/>
</dbReference>
<feature type="domain" description="Thioredoxin" evidence="6">
    <location>
        <begin position="59"/>
        <end position="221"/>
    </location>
</feature>
<protein>
    <submittedName>
        <fullName evidence="7">Protein SCO1/2</fullName>
    </submittedName>
</protein>
<keyword evidence="5" id="KW-0472">Membrane</keyword>
<dbReference type="EMBL" id="JACHWY010000003">
    <property type="protein sequence ID" value="MBB3048596.1"/>
    <property type="molecule type" value="Genomic_DNA"/>
</dbReference>
<evidence type="ECO:0000256" key="5">
    <source>
        <dbReference type="SAM" id="Phobius"/>
    </source>
</evidence>
<gene>
    <name evidence="7" type="ORF">FHR99_002870</name>
</gene>
<evidence type="ECO:0000256" key="4">
    <source>
        <dbReference type="PIRSR" id="PIRSR603782-2"/>
    </source>
</evidence>
<keyword evidence="5" id="KW-0812">Transmembrane</keyword>
<dbReference type="PROSITE" id="PS51352">
    <property type="entry name" value="THIOREDOXIN_2"/>
    <property type="match status" value="1"/>
</dbReference>
<evidence type="ECO:0000256" key="2">
    <source>
        <dbReference type="ARBA" id="ARBA00023008"/>
    </source>
</evidence>
<dbReference type="GO" id="GO:0046872">
    <property type="term" value="F:metal ion binding"/>
    <property type="evidence" value="ECO:0007669"/>
    <property type="project" value="UniProtKB-KW"/>
</dbReference>
<evidence type="ECO:0000256" key="1">
    <source>
        <dbReference type="ARBA" id="ARBA00010996"/>
    </source>
</evidence>
<keyword evidence="2 3" id="KW-0186">Copper</keyword>
<dbReference type="CDD" id="cd02968">
    <property type="entry name" value="SCO"/>
    <property type="match status" value="1"/>
</dbReference>
<dbReference type="InterPro" id="IPR003782">
    <property type="entry name" value="SCO1/SenC"/>
</dbReference>
<keyword evidence="4" id="KW-1015">Disulfide bond</keyword>
<keyword evidence="3" id="KW-0479">Metal-binding</keyword>
<dbReference type="Pfam" id="PF02630">
    <property type="entry name" value="SCO1-SenC"/>
    <property type="match status" value="1"/>
</dbReference>
<evidence type="ECO:0000259" key="6">
    <source>
        <dbReference type="PROSITE" id="PS51352"/>
    </source>
</evidence>
<reference evidence="7 8" key="1">
    <citation type="submission" date="2020-08" db="EMBL/GenBank/DDBJ databases">
        <title>Genomic Encyclopedia of Type Strains, Phase III (KMG-III): the genomes of soil and plant-associated and newly described type strains.</title>
        <authorList>
            <person name="Whitman W."/>
        </authorList>
    </citation>
    <scope>NUCLEOTIDE SEQUENCE [LARGE SCALE GENOMIC DNA]</scope>
    <source>
        <strain evidence="7 8">CECT 8654</strain>
    </source>
</reference>
<organism evidence="7 8">
    <name type="scientific">Litorivivens lipolytica</name>
    <dbReference type="NCBI Taxonomy" id="1524264"/>
    <lineage>
        <taxon>Bacteria</taxon>
        <taxon>Pseudomonadati</taxon>
        <taxon>Pseudomonadota</taxon>
        <taxon>Gammaproteobacteria</taxon>
        <taxon>Litorivivens</taxon>
    </lineage>
</organism>
<sequence>MAYPEPFEEVSSERKRGIQITVVTIVILATLFVGGFFWAFTRERVLSAEELQANGALLFEKARKLPAFTLANDRGESVDASWFEGQWDIVFFGYTFCPDICPTTLALLKQYYDQLTPEQQSETRIVLASVDPARDTVSQLSQYLAFFHEDFRGVTGEFLEVHRFATGLGAPFTKVPGGGENYLVDHSGNVALINPNGHFVGILKAPITVEQINRVMPTFKALR</sequence>
<dbReference type="InterPro" id="IPR013766">
    <property type="entry name" value="Thioredoxin_domain"/>
</dbReference>
<keyword evidence="5" id="KW-1133">Transmembrane helix</keyword>
<evidence type="ECO:0000313" key="8">
    <source>
        <dbReference type="Proteomes" id="UP000537130"/>
    </source>
</evidence>